<evidence type="ECO:0000313" key="1">
    <source>
        <dbReference type="EMBL" id="KAJ8618061.1"/>
    </source>
</evidence>
<protein>
    <submittedName>
        <fullName evidence="1">Uncharacterized protein</fullName>
    </submittedName>
</protein>
<evidence type="ECO:0000313" key="2">
    <source>
        <dbReference type="Proteomes" id="UP001234297"/>
    </source>
</evidence>
<organism evidence="1 2">
    <name type="scientific">Persea americana</name>
    <name type="common">Avocado</name>
    <dbReference type="NCBI Taxonomy" id="3435"/>
    <lineage>
        <taxon>Eukaryota</taxon>
        <taxon>Viridiplantae</taxon>
        <taxon>Streptophyta</taxon>
        <taxon>Embryophyta</taxon>
        <taxon>Tracheophyta</taxon>
        <taxon>Spermatophyta</taxon>
        <taxon>Magnoliopsida</taxon>
        <taxon>Magnoliidae</taxon>
        <taxon>Laurales</taxon>
        <taxon>Lauraceae</taxon>
        <taxon>Persea</taxon>
    </lineage>
</organism>
<comment type="caution">
    <text evidence="1">The sequence shown here is derived from an EMBL/GenBank/DDBJ whole genome shotgun (WGS) entry which is preliminary data.</text>
</comment>
<accession>A0ACC2KAG6</accession>
<proteinExistence type="predicted"/>
<reference evidence="1 2" key="1">
    <citation type="journal article" date="2022" name="Hortic Res">
        <title>A haplotype resolved chromosomal level avocado genome allows analysis of novel avocado genes.</title>
        <authorList>
            <person name="Nath O."/>
            <person name="Fletcher S.J."/>
            <person name="Hayward A."/>
            <person name="Shaw L.M."/>
            <person name="Masouleh A.K."/>
            <person name="Furtado A."/>
            <person name="Henry R.J."/>
            <person name="Mitter N."/>
        </authorList>
    </citation>
    <scope>NUCLEOTIDE SEQUENCE [LARGE SCALE GENOMIC DNA]</scope>
    <source>
        <strain evidence="2">cv. Hass</strain>
    </source>
</reference>
<name>A0ACC2KAG6_PERAE</name>
<keyword evidence="2" id="KW-1185">Reference proteome</keyword>
<sequence length="581" mass="65993">MPLKSSIRTSSLSSRWRYLWKYVCFHTTTLDFGMEFPQNQTPEEFAAMVNRYLQLHDGKKIETFRLFFDPGVDYLSDTEKWIEFTVMKGVKELDLDFIQPLYESGEVTTFKLPDCFFDCQSLTHLNLSNCHFSLPLNFNGFSLLKCLKLKQVDITDDMVATLISSCPLLVELTMRECYSLGCIKISGPNIPLKFLAVIACYTYDIEISAPNLQSFHFCGDLSYGYSFNNIPSLVDALFNSIGYECTEPEHDYIKILSDLDCIKVLTLCTGALLHITTAEEYRSEELPISLYNLQELQLLMWSLSDEYLSYIYGFLKHCICPCLEKLFIDLPSAPEIPYEYEYYMKPPLVEEPSECTLSQLKVIKISGLKGHCNEMRLLKFLLEKAIILEKVVLVMAATSEKDLRTQSESIQMPLLSNLRERLLLLPKASSGAQIVLCEYSEDDNSLCPKHTDVYCRLDCSRSGLAGEGGPLVSHRRSFCRGPLLPLTTAAVTTLPLTAAAISRFRRSPTSPLRALLPWKKKKETGEEEDRKKINLLGFGEVRRFLLLPFLSPENYCRYMSPALIGGRNRALIGGRKAVLAV</sequence>
<dbReference type="EMBL" id="CM056812">
    <property type="protein sequence ID" value="KAJ8618061.1"/>
    <property type="molecule type" value="Genomic_DNA"/>
</dbReference>
<dbReference type="Proteomes" id="UP001234297">
    <property type="component" value="Chromosome 4"/>
</dbReference>
<gene>
    <name evidence="1" type="ORF">MRB53_014247</name>
</gene>